<dbReference type="Proteomes" id="UP000271531">
    <property type="component" value="Unassembled WGS sequence"/>
</dbReference>
<evidence type="ECO:0000313" key="1">
    <source>
        <dbReference type="EMBL" id="RMW09861.1"/>
    </source>
</evidence>
<evidence type="ECO:0000313" key="2">
    <source>
        <dbReference type="Proteomes" id="UP000271531"/>
    </source>
</evidence>
<organism evidence="1 2">
    <name type="scientific">Pseudomonas amygdali pv. tabaci</name>
    <name type="common">Pseudomonas syringae pv. tabaci</name>
    <dbReference type="NCBI Taxonomy" id="322"/>
    <lineage>
        <taxon>Bacteria</taxon>
        <taxon>Pseudomonadati</taxon>
        <taxon>Pseudomonadota</taxon>
        <taxon>Gammaproteobacteria</taxon>
        <taxon>Pseudomonadales</taxon>
        <taxon>Pseudomonadaceae</taxon>
        <taxon>Pseudomonas</taxon>
        <taxon>Pseudomonas amygdali</taxon>
    </lineage>
</organism>
<proteinExistence type="predicted"/>
<gene>
    <name evidence="1" type="ORF">ALP03_00048</name>
</gene>
<name>A0A3M6HY61_PSEAJ</name>
<protein>
    <submittedName>
        <fullName evidence="1">Uncharacterized protein</fullName>
    </submittedName>
</protein>
<comment type="caution">
    <text evidence="1">The sequence shown here is derived from an EMBL/GenBank/DDBJ whole genome shotgun (WGS) entry which is preliminary data.</text>
</comment>
<accession>A0A3M6HY61</accession>
<sequence>MDGDIDPVLQGPRADSLAFTEPALMKRELMKRNATRLIALGAATLVTANFAHGAEGSSKSNSAYSDISIYDLPEGSASDLGQAMREYDKDVRNGSKTPVPASKAGAFGKADAEADKIRIPQDHIYETNNASTNWRINPDRAVTDYSLLKIQPPKLEIVSGCELLATQYNGIKLSGLHTGYAQFFKCKHGNISTRDMLLEGVRTTRIAEQFNISFDGISGTVYGVKDSMGNSYTHLNWISNNTDHVVEKSGTGEAVRAWLADYAEEVIAQGR</sequence>
<reference evidence="1 2" key="1">
    <citation type="submission" date="2018-08" db="EMBL/GenBank/DDBJ databases">
        <title>Recombination of ecologically and evolutionarily significant loci maintains genetic cohesion in the Pseudomonas syringae species complex.</title>
        <authorList>
            <person name="Dillon M."/>
            <person name="Thakur S."/>
            <person name="Almeida R.N.D."/>
            <person name="Weir B.S."/>
            <person name="Guttman D.S."/>
        </authorList>
    </citation>
    <scope>NUCLEOTIDE SEQUENCE [LARGE SCALE GENOMIC DNA]</scope>
    <source>
        <strain evidence="1 2">ICMP 4525</strain>
    </source>
</reference>
<dbReference type="EMBL" id="RBVA01000133">
    <property type="protein sequence ID" value="RMW09861.1"/>
    <property type="molecule type" value="Genomic_DNA"/>
</dbReference>
<dbReference type="AlphaFoldDB" id="A0A3M6HY61"/>